<evidence type="ECO:0000313" key="2">
    <source>
        <dbReference type="Proteomes" id="UP001239111"/>
    </source>
</evidence>
<reference evidence="1" key="1">
    <citation type="submission" date="2023-04" db="EMBL/GenBank/DDBJ databases">
        <title>A chromosome-level genome assembly of the parasitoid wasp Eretmocerus hayati.</title>
        <authorList>
            <person name="Zhong Y."/>
            <person name="Liu S."/>
            <person name="Liu Y."/>
        </authorList>
    </citation>
    <scope>NUCLEOTIDE SEQUENCE</scope>
    <source>
        <strain evidence="1">ZJU_SS_LIU_2023</strain>
    </source>
</reference>
<organism evidence="1 2">
    <name type="scientific">Eretmocerus hayati</name>
    <dbReference type="NCBI Taxonomy" id="131215"/>
    <lineage>
        <taxon>Eukaryota</taxon>
        <taxon>Metazoa</taxon>
        <taxon>Ecdysozoa</taxon>
        <taxon>Arthropoda</taxon>
        <taxon>Hexapoda</taxon>
        <taxon>Insecta</taxon>
        <taxon>Pterygota</taxon>
        <taxon>Neoptera</taxon>
        <taxon>Endopterygota</taxon>
        <taxon>Hymenoptera</taxon>
        <taxon>Apocrita</taxon>
        <taxon>Proctotrupomorpha</taxon>
        <taxon>Chalcidoidea</taxon>
        <taxon>Aphelinidae</taxon>
        <taxon>Aphelininae</taxon>
        <taxon>Eretmocerus</taxon>
    </lineage>
</organism>
<keyword evidence="2" id="KW-1185">Reference proteome</keyword>
<evidence type="ECO:0000313" key="1">
    <source>
        <dbReference type="EMBL" id="KAJ8685293.1"/>
    </source>
</evidence>
<proteinExistence type="predicted"/>
<gene>
    <name evidence="1" type="ORF">QAD02_021086</name>
</gene>
<sequence length="376" mass="43359">MTDEIQRLKLKRKYDMHQDGAKKKKLRKSDIEDRNSLYQEYISDSENVTATCREYGVSLVGGDDYNLTESEDEKDLRRWIVRNRVPHNQSDELLDILKRKKMTYLPASTKTFLKIDSNFTIEPIEGSDGSQGEFLYVGIRAKLITLIQQGLHPNRIIYLTINIDGFSPFESSGRKIWPILVKIFSKEDAYEPFTAGAYSGTKKPKNAYEFLFKFVQELIELLRDRILINGTHYVIKIKFFVCDSPARAWLKYWFGHAAIYACGRCEVEGITIDKTTTFPDLDAPNRTDLDFKTFAHPECHHGVSLLSMIDDLEPITHFISDLMHDNCLSNNKRILDNLLGSADQKSNEKVKLSATLKKELKRRTKMINANIPDEFP</sequence>
<comment type="caution">
    <text evidence="1">The sequence shown here is derived from an EMBL/GenBank/DDBJ whole genome shotgun (WGS) entry which is preliminary data.</text>
</comment>
<name>A0ACC2PQ99_9HYME</name>
<dbReference type="EMBL" id="CM056741">
    <property type="protein sequence ID" value="KAJ8685293.1"/>
    <property type="molecule type" value="Genomic_DNA"/>
</dbReference>
<dbReference type="Proteomes" id="UP001239111">
    <property type="component" value="Chromosome 1"/>
</dbReference>
<protein>
    <submittedName>
        <fullName evidence="1">Uncharacterized protein</fullName>
    </submittedName>
</protein>
<accession>A0ACC2PQ99</accession>